<dbReference type="Pfam" id="PF04146">
    <property type="entry name" value="YTH"/>
    <property type="match status" value="1"/>
</dbReference>
<dbReference type="GO" id="GO:0061157">
    <property type="term" value="P:mRNA destabilization"/>
    <property type="evidence" value="ECO:0007669"/>
    <property type="project" value="TreeGrafter"/>
</dbReference>
<dbReference type="PROSITE" id="PS50882">
    <property type="entry name" value="YTH"/>
    <property type="match status" value="1"/>
</dbReference>
<name>A0AAQ3RQT8_VIGMU</name>
<comment type="similarity">
    <text evidence="1">Belongs to the YTHDF family.</text>
</comment>
<comment type="function">
    <text evidence="1">Specifically recognizes and binds N6-methyladenosine (m6A)-containing RNAs, and regulates mRNA stability. M6A is a modification present at internal sites of mRNAs and some non-coding RNAs and plays a role in mRNA stability and processing.</text>
</comment>
<dbReference type="PANTHER" id="PTHR12357">
    <property type="entry name" value="YTH YT521-B HOMOLOGY DOMAIN-CONTAINING"/>
    <property type="match status" value="1"/>
</dbReference>
<evidence type="ECO:0000256" key="1">
    <source>
        <dbReference type="RuleBase" id="RU369095"/>
    </source>
</evidence>
<dbReference type="InterPro" id="IPR045168">
    <property type="entry name" value="YTH_prot"/>
</dbReference>
<dbReference type="AlphaFoldDB" id="A0AAQ3RQT8"/>
<dbReference type="PANTHER" id="PTHR12357:SF84">
    <property type="entry name" value="YTH DOMAIN-CONTAINING FAMILY PROTEIN"/>
    <property type="match status" value="1"/>
</dbReference>
<keyword evidence="4" id="KW-1185">Reference proteome</keyword>
<dbReference type="GO" id="GO:0005737">
    <property type="term" value="C:cytoplasm"/>
    <property type="evidence" value="ECO:0007669"/>
    <property type="project" value="TreeGrafter"/>
</dbReference>
<dbReference type="GO" id="GO:1990247">
    <property type="term" value="F:N6-methyladenosine-containing RNA reader activity"/>
    <property type="evidence" value="ECO:0007669"/>
    <property type="project" value="UniProtKB-UniRule"/>
</dbReference>
<sequence length="214" mass="24281">MHELGAAGSTVVATPMEVGRVRWRAGALVDLLSSLAYCNLPMILHLLSLFQHANLPETDMRIRLWISKLRPKFHPGKVPSGGNGSSDILGEKNRGPRGNIVIYTDQYNKEDFSLDYENAKFFVIKSYSEDDVHKSIKYNVWSSTPPGNKKLESAYEDAQKIAAEKSGRWINGCQIGFYNRDVDFVFDHCFSYIVHLPMMMFCCKAIMSWVFGRC</sequence>
<dbReference type="Gene3D" id="3.10.590.10">
    <property type="entry name" value="ph1033 like domains"/>
    <property type="match status" value="1"/>
</dbReference>
<reference evidence="3 4" key="1">
    <citation type="journal article" date="2023" name="Life. Sci Alliance">
        <title>Evolutionary insights into 3D genome organization and epigenetic landscape of Vigna mungo.</title>
        <authorList>
            <person name="Junaid A."/>
            <person name="Singh B."/>
            <person name="Bhatia S."/>
        </authorList>
    </citation>
    <scope>NUCLEOTIDE SEQUENCE [LARGE SCALE GENOMIC DNA]</scope>
    <source>
        <strain evidence="3">Urdbean</strain>
    </source>
</reference>
<feature type="domain" description="YTH" evidence="2">
    <location>
        <begin position="119"/>
        <end position="214"/>
    </location>
</feature>
<evidence type="ECO:0000313" key="3">
    <source>
        <dbReference type="EMBL" id="WVZ03122.1"/>
    </source>
</evidence>
<dbReference type="Proteomes" id="UP001374535">
    <property type="component" value="Chromosome 7"/>
</dbReference>
<dbReference type="InterPro" id="IPR007275">
    <property type="entry name" value="YTH_domain"/>
</dbReference>
<dbReference type="GO" id="GO:0003729">
    <property type="term" value="F:mRNA binding"/>
    <property type="evidence" value="ECO:0007669"/>
    <property type="project" value="UniProtKB-UniRule"/>
</dbReference>
<keyword evidence="1" id="KW-0694">RNA-binding</keyword>
<organism evidence="3 4">
    <name type="scientific">Vigna mungo</name>
    <name type="common">Black gram</name>
    <name type="synonym">Phaseolus mungo</name>
    <dbReference type="NCBI Taxonomy" id="3915"/>
    <lineage>
        <taxon>Eukaryota</taxon>
        <taxon>Viridiplantae</taxon>
        <taxon>Streptophyta</taxon>
        <taxon>Embryophyta</taxon>
        <taxon>Tracheophyta</taxon>
        <taxon>Spermatophyta</taxon>
        <taxon>Magnoliopsida</taxon>
        <taxon>eudicotyledons</taxon>
        <taxon>Gunneridae</taxon>
        <taxon>Pentapetalae</taxon>
        <taxon>rosids</taxon>
        <taxon>fabids</taxon>
        <taxon>Fabales</taxon>
        <taxon>Fabaceae</taxon>
        <taxon>Papilionoideae</taxon>
        <taxon>50 kb inversion clade</taxon>
        <taxon>NPAAA clade</taxon>
        <taxon>indigoferoid/millettioid clade</taxon>
        <taxon>Phaseoleae</taxon>
        <taxon>Vigna</taxon>
    </lineage>
</organism>
<evidence type="ECO:0000313" key="4">
    <source>
        <dbReference type="Proteomes" id="UP001374535"/>
    </source>
</evidence>
<proteinExistence type="inferred from homology"/>
<accession>A0AAQ3RQT8</accession>
<dbReference type="EMBL" id="CP144694">
    <property type="protein sequence ID" value="WVZ03122.1"/>
    <property type="molecule type" value="Genomic_DNA"/>
</dbReference>
<evidence type="ECO:0000259" key="2">
    <source>
        <dbReference type="PROSITE" id="PS50882"/>
    </source>
</evidence>
<protein>
    <recommendedName>
        <fullName evidence="1">YTH domain-containing family protein</fullName>
    </recommendedName>
</protein>
<gene>
    <name evidence="3" type="ORF">V8G54_023928</name>
</gene>